<evidence type="ECO:0000313" key="6">
    <source>
        <dbReference type="EMBL" id="WDH85153.1"/>
    </source>
</evidence>
<feature type="domain" description="ABC transporter" evidence="5">
    <location>
        <begin position="2"/>
        <end position="252"/>
    </location>
</feature>
<sequence length="256" mass="28893">MLDVKHLYKWYNEGSRKMAAVNDVSFQLFEGESLGVVGESGSGKSTIARLLLGLTNLDQGEILWRGEPIHILKGKKLREFRKHIQVVFQDPTSALSPRLPVYRSVMEPLGNFSAVIPSFLEDVRGDMRKTAVKLLQMVGLSEEHMDRYPHELSGGQRQRVAIARGISLGPDLLICDEPTSSLDVTVQAQILKMLKELQHKIGMSTLFISHDIASVANMTDRILVMKNGEVVDLFRREEIYEENRHAYTKLLVSKVH</sequence>
<evidence type="ECO:0000256" key="1">
    <source>
        <dbReference type="ARBA" id="ARBA00005417"/>
    </source>
</evidence>
<dbReference type="Proteomes" id="UP001220962">
    <property type="component" value="Chromosome"/>
</dbReference>
<dbReference type="PROSITE" id="PS50893">
    <property type="entry name" value="ABC_TRANSPORTER_2"/>
    <property type="match status" value="1"/>
</dbReference>
<dbReference type="PROSITE" id="PS00211">
    <property type="entry name" value="ABC_TRANSPORTER_1"/>
    <property type="match status" value="1"/>
</dbReference>
<dbReference type="Gene3D" id="3.40.50.300">
    <property type="entry name" value="P-loop containing nucleotide triphosphate hydrolases"/>
    <property type="match status" value="1"/>
</dbReference>
<dbReference type="GO" id="GO:0055085">
    <property type="term" value="P:transmembrane transport"/>
    <property type="evidence" value="ECO:0007669"/>
    <property type="project" value="UniProtKB-ARBA"/>
</dbReference>
<organism evidence="6 8">
    <name type="scientific">Paenibacillus urinalis</name>
    <dbReference type="NCBI Taxonomy" id="521520"/>
    <lineage>
        <taxon>Bacteria</taxon>
        <taxon>Bacillati</taxon>
        <taxon>Bacillota</taxon>
        <taxon>Bacilli</taxon>
        <taxon>Bacillales</taxon>
        <taxon>Paenibacillaceae</taxon>
        <taxon>Paenibacillus</taxon>
    </lineage>
</organism>
<keyword evidence="9" id="KW-1185">Reference proteome</keyword>
<evidence type="ECO:0000313" key="8">
    <source>
        <dbReference type="Proteomes" id="UP001220962"/>
    </source>
</evidence>
<dbReference type="InterPro" id="IPR017871">
    <property type="entry name" value="ABC_transporter-like_CS"/>
</dbReference>
<dbReference type="AlphaFoldDB" id="A0AAX3N653"/>
<keyword evidence="4 6" id="KW-0067">ATP-binding</keyword>
<evidence type="ECO:0000256" key="3">
    <source>
        <dbReference type="ARBA" id="ARBA00022741"/>
    </source>
</evidence>
<evidence type="ECO:0000256" key="2">
    <source>
        <dbReference type="ARBA" id="ARBA00022448"/>
    </source>
</evidence>
<name>A0AAX3N653_9BACL</name>
<evidence type="ECO:0000313" key="7">
    <source>
        <dbReference type="EMBL" id="WDI04906.1"/>
    </source>
</evidence>
<dbReference type="PANTHER" id="PTHR43776">
    <property type="entry name" value="TRANSPORT ATP-BINDING PROTEIN"/>
    <property type="match status" value="1"/>
</dbReference>
<dbReference type="Pfam" id="PF00005">
    <property type="entry name" value="ABC_tran"/>
    <property type="match status" value="1"/>
</dbReference>
<dbReference type="EMBL" id="CP118101">
    <property type="protein sequence ID" value="WDH85153.1"/>
    <property type="molecule type" value="Genomic_DNA"/>
</dbReference>
<dbReference type="GO" id="GO:0016887">
    <property type="term" value="F:ATP hydrolysis activity"/>
    <property type="evidence" value="ECO:0007669"/>
    <property type="project" value="InterPro"/>
</dbReference>
<dbReference type="Proteomes" id="UP001221519">
    <property type="component" value="Chromosome"/>
</dbReference>
<dbReference type="SMART" id="SM00382">
    <property type="entry name" value="AAA"/>
    <property type="match status" value="1"/>
</dbReference>
<evidence type="ECO:0000259" key="5">
    <source>
        <dbReference type="PROSITE" id="PS50893"/>
    </source>
</evidence>
<dbReference type="GO" id="GO:0005524">
    <property type="term" value="F:ATP binding"/>
    <property type="evidence" value="ECO:0007669"/>
    <property type="project" value="UniProtKB-KW"/>
</dbReference>
<keyword evidence="2" id="KW-0813">Transport</keyword>
<evidence type="ECO:0000256" key="4">
    <source>
        <dbReference type="ARBA" id="ARBA00022840"/>
    </source>
</evidence>
<gene>
    <name evidence="6" type="ORF">PUW23_15920</name>
    <name evidence="7" type="ORF">PUW25_15745</name>
</gene>
<dbReference type="EMBL" id="CP118108">
    <property type="protein sequence ID" value="WDI04906.1"/>
    <property type="molecule type" value="Genomic_DNA"/>
</dbReference>
<dbReference type="InterPro" id="IPR050319">
    <property type="entry name" value="ABC_transp_ATP-bind"/>
</dbReference>
<accession>A0AAX3N653</accession>
<keyword evidence="3" id="KW-0547">Nucleotide-binding</keyword>
<dbReference type="CDD" id="cd03257">
    <property type="entry name" value="ABC_NikE_OppD_transporters"/>
    <property type="match status" value="1"/>
</dbReference>
<comment type="similarity">
    <text evidence="1">Belongs to the ABC transporter superfamily.</text>
</comment>
<dbReference type="InterPro" id="IPR003593">
    <property type="entry name" value="AAA+_ATPase"/>
</dbReference>
<proteinExistence type="inferred from homology"/>
<dbReference type="SUPFAM" id="SSF52540">
    <property type="entry name" value="P-loop containing nucleoside triphosphate hydrolases"/>
    <property type="match status" value="1"/>
</dbReference>
<reference evidence="6 9" key="1">
    <citation type="submission" date="2023-02" db="EMBL/GenBank/DDBJ databases">
        <title>Pathogen: clinical or host-associated sample.</title>
        <authorList>
            <person name="Hergert J."/>
            <person name="Casey R."/>
            <person name="Wagner J."/>
            <person name="Young E.L."/>
            <person name="Oakeson K.F."/>
        </authorList>
    </citation>
    <scope>NUCLEOTIDE SEQUENCE</scope>
    <source>
        <strain evidence="7 9">2022CK-00829</strain>
        <strain evidence="6">2022CK-00830</strain>
    </source>
</reference>
<protein>
    <submittedName>
        <fullName evidence="6">Dipeptide/oligopeptide/nickel ABC transporter ATP-binding protein</fullName>
    </submittedName>
</protein>
<dbReference type="InterPro" id="IPR003439">
    <property type="entry name" value="ABC_transporter-like_ATP-bd"/>
</dbReference>
<dbReference type="PANTHER" id="PTHR43776:SF7">
    <property type="entry name" value="D,D-DIPEPTIDE TRANSPORT ATP-BINDING PROTEIN DDPF-RELATED"/>
    <property type="match status" value="1"/>
</dbReference>
<evidence type="ECO:0000313" key="9">
    <source>
        <dbReference type="Proteomes" id="UP001221519"/>
    </source>
</evidence>
<dbReference type="InterPro" id="IPR027417">
    <property type="entry name" value="P-loop_NTPase"/>
</dbReference>